<organism evidence="11 12">
    <name type="scientific">Xylaria flabelliformis</name>
    <dbReference type="NCBI Taxonomy" id="2512241"/>
    <lineage>
        <taxon>Eukaryota</taxon>
        <taxon>Fungi</taxon>
        <taxon>Dikarya</taxon>
        <taxon>Ascomycota</taxon>
        <taxon>Pezizomycotina</taxon>
        <taxon>Sordariomycetes</taxon>
        <taxon>Xylariomycetidae</taxon>
        <taxon>Xylariales</taxon>
        <taxon>Xylariaceae</taxon>
        <taxon>Xylaria</taxon>
    </lineage>
</organism>
<evidence type="ECO:0000313" key="12">
    <source>
        <dbReference type="Proteomes" id="UP000319160"/>
    </source>
</evidence>
<dbReference type="InterPro" id="IPR003833">
    <property type="entry name" value="CT_C_D"/>
</dbReference>
<dbReference type="PROSITE" id="PS50968">
    <property type="entry name" value="BIOTINYL_LIPOYL"/>
    <property type="match status" value="1"/>
</dbReference>
<dbReference type="PANTHER" id="PTHR18866">
    <property type="entry name" value="CARBOXYLASE:PYRUVATE/ACETYL-COA/PROPIONYL-COA CARBOXYLASE"/>
    <property type="match status" value="1"/>
</dbReference>
<dbReference type="InterPro" id="IPR000089">
    <property type="entry name" value="Biotin_lipoyl"/>
</dbReference>
<dbReference type="Pfam" id="PF02786">
    <property type="entry name" value="CPSase_L_D2"/>
    <property type="match status" value="1"/>
</dbReference>
<evidence type="ECO:0000256" key="3">
    <source>
        <dbReference type="ARBA" id="ARBA00022741"/>
    </source>
</evidence>
<keyword evidence="6" id="KW-0092">Biotin</keyword>
<proteinExistence type="predicted"/>
<dbReference type="STRING" id="2512241.A0A553HSC2"/>
<dbReference type="Proteomes" id="UP000319160">
    <property type="component" value="Unassembled WGS sequence"/>
</dbReference>
<dbReference type="PANTHER" id="PTHR18866:SF128">
    <property type="entry name" value="UREA AMIDOLYASE"/>
    <property type="match status" value="1"/>
</dbReference>
<keyword evidence="12" id="KW-1185">Reference proteome</keyword>
<keyword evidence="2" id="KW-0436">Ligase</keyword>
<dbReference type="InterPro" id="IPR029000">
    <property type="entry name" value="Cyclophilin-like_dom_sf"/>
</dbReference>
<dbReference type="InterPro" id="IPR011761">
    <property type="entry name" value="ATP-grasp"/>
</dbReference>
<dbReference type="PROSITE" id="PS50979">
    <property type="entry name" value="BC"/>
    <property type="match status" value="1"/>
</dbReference>
<dbReference type="Gene3D" id="2.40.100.10">
    <property type="entry name" value="Cyclophilin-like"/>
    <property type="match status" value="2"/>
</dbReference>
<dbReference type="Pfam" id="PF00289">
    <property type="entry name" value="Biotin_carb_N"/>
    <property type="match status" value="1"/>
</dbReference>
<dbReference type="InterPro" id="IPR011053">
    <property type="entry name" value="Single_hybrid_motif"/>
</dbReference>
<evidence type="ECO:0000256" key="5">
    <source>
        <dbReference type="ARBA" id="ARBA00022840"/>
    </source>
</evidence>
<dbReference type="OrthoDB" id="196847at2759"/>
<dbReference type="Gene3D" id="3.30.470.20">
    <property type="entry name" value="ATP-grasp fold, B domain"/>
    <property type="match status" value="1"/>
</dbReference>
<dbReference type="Pfam" id="PF02626">
    <property type="entry name" value="CT_A_B"/>
    <property type="match status" value="1"/>
</dbReference>
<dbReference type="SMART" id="SM00878">
    <property type="entry name" value="Biotin_carb_C"/>
    <property type="match status" value="1"/>
</dbReference>
<dbReference type="PROSITE" id="PS00188">
    <property type="entry name" value="BIOTIN"/>
    <property type="match status" value="1"/>
</dbReference>
<feature type="domain" description="Lipoyl-binding" evidence="8">
    <location>
        <begin position="1156"/>
        <end position="1234"/>
    </location>
</feature>
<dbReference type="InterPro" id="IPR001882">
    <property type="entry name" value="Biotin_BS"/>
</dbReference>
<dbReference type="SUPFAM" id="SSF160467">
    <property type="entry name" value="PH0987 N-terminal domain-like"/>
    <property type="match status" value="1"/>
</dbReference>
<dbReference type="SUPFAM" id="SSF51230">
    <property type="entry name" value="Single hybrid motif"/>
    <property type="match status" value="1"/>
</dbReference>
<dbReference type="PROSITE" id="PS00867">
    <property type="entry name" value="CPSASE_2"/>
    <property type="match status" value="1"/>
</dbReference>
<dbReference type="CDD" id="cd06850">
    <property type="entry name" value="biotinyl_domain"/>
    <property type="match status" value="1"/>
</dbReference>
<evidence type="ECO:0000313" key="11">
    <source>
        <dbReference type="EMBL" id="TRX90841.1"/>
    </source>
</evidence>
<dbReference type="PROSITE" id="PS00866">
    <property type="entry name" value="CPSASE_1"/>
    <property type="match status" value="1"/>
</dbReference>
<protein>
    <recommendedName>
        <fullName evidence="13">Urea carboxylase</fullName>
    </recommendedName>
</protein>
<evidence type="ECO:0000259" key="9">
    <source>
        <dbReference type="PROSITE" id="PS50975"/>
    </source>
</evidence>
<evidence type="ECO:0000256" key="2">
    <source>
        <dbReference type="ARBA" id="ARBA00022598"/>
    </source>
</evidence>
<dbReference type="InterPro" id="IPR050856">
    <property type="entry name" value="Biotin_carboxylase_complex"/>
</dbReference>
<feature type="domain" description="Biotin carboxylation" evidence="10">
    <location>
        <begin position="4"/>
        <end position="459"/>
    </location>
</feature>
<evidence type="ECO:0000256" key="1">
    <source>
        <dbReference type="ARBA" id="ARBA00001953"/>
    </source>
</evidence>
<dbReference type="InterPro" id="IPR011764">
    <property type="entry name" value="Biotin_carboxylation_dom"/>
</dbReference>
<dbReference type="AlphaFoldDB" id="A0A553HSC2"/>
<dbReference type="GO" id="GO:0046872">
    <property type="term" value="F:metal ion binding"/>
    <property type="evidence" value="ECO:0007669"/>
    <property type="project" value="InterPro"/>
</dbReference>
<evidence type="ECO:0000259" key="10">
    <source>
        <dbReference type="PROSITE" id="PS50979"/>
    </source>
</evidence>
<evidence type="ECO:0008006" key="13">
    <source>
        <dbReference type="Google" id="ProtNLM"/>
    </source>
</evidence>
<name>A0A553HSC2_9PEZI</name>
<dbReference type="GO" id="GO:0005524">
    <property type="term" value="F:ATP binding"/>
    <property type="evidence" value="ECO:0007669"/>
    <property type="project" value="UniProtKB-UniRule"/>
</dbReference>
<evidence type="ECO:0000256" key="4">
    <source>
        <dbReference type="ARBA" id="ARBA00022801"/>
    </source>
</evidence>
<dbReference type="SMART" id="SM00797">
    <property type="entry name" value="AHS2"/>
    <property type="match status" value="1"/>
</dbReference>
<evidence type="ECO:0000256" key="7">
    <source>
        <dbReference type="PROSITE-ProRule" id="PRU00409"/>
    </source>
</evidence>
<sequence>MDKLFTKVLIANRGEIAVRCIHAARVMSVTSVAIYTASDITSIHVKLADEAVQLSGDGTSGYLDIDDIIRICREYSVNAVIPGYGFLSENATFAQKVADEGMIFVGPSPESIREMGLKHRARDIAQAAKVPVIPGTNLLGSEDEALSAADHLGYPVMLKATGGGGGIGLQICHSSDDVRRAFEMIQNSAERLFKNSGVFLEKYYPKSRHIEVQIFGNGNDIIHFGERECSIQRRHQKIIEECPSPFVEAHPGLRQKLTKCATNYASMLGYKSAGTVEFLVNDNTGDFFFLEMNTRLQVEHGITELCYNVDLVLLMLRQAELERAGWGGIPSAELLALQDAVPSGAAIEARIYAEDPYHDFAPSPGLFQEVRWPSTEDARVDTWIQAGQNVSSHYDPLLAKVMVHAPTREQAVEKMSQVCSSGVVLKGPTTNLDFVGAIVSSEAFANGETLTNFLDTRFSYKPCGIDVISGGSYSTIQDFPARPSIGYGIPKSGPMDNISSRIANVLVGNPVGAEVLEMTLIGPELLFTSSSKIAVCGANCEVTIDGKERPTWSSLFIGAGQRLKIGTIIGAGCRMYLAVRGGFPNVPSVFGSKSTTPSLKYGGYQGRPLRAGDFLHLQVQGSAPPTETDNLELPSHMVPDMSVKEVYVLQGPHDSEDIMTSEDRNMLYNTKWKVGHNSSRSGVRLLGPVPQWARKSGGEAGSHPSNYLDYGYPSPGGMNWGGDSSCILTVDSPNLGGLICSSTVISADLWKLGQLKPGDTFALTPVSLENAVKQIERVEEYLAVIQQVVSSKTTVSDRFPSGISRAPIVSNGAILKTLPSPGQSELPPKITYRQGGDRFLLVEVGEQAANISIIGCLKLLIDKIQSQVDVGLLFTPHISSVMIEYDPLEISQQHLLKRVIEIQSQIEAAIDLPIDCREVRLPLVMDHPDIEHCIRRYMETTRNKAVYLPDNLEYIRKCNGLSTRREVFDMILQTEFVVPAVGFFCGTPMFFPLSPKSLTCQKYNPTRVSTPGGTIGYGGSIMAGYSIEAPGGYMIAARTLEMWDTFGTKPGFTAGKPWLLKPFDKVRFFEVSVEEYDSLARDYFAGRYRWQISSSTFDVQEALEAMKRARTNPDIMEFKRRQSEALREQEAIENSLYTEWAAEMALNESVGEEETATQDDDSVAIPSPMAANVWKIEVEVGDVVDEGQLVAVLEAMKMEIKMLAPKEAKGCQIRTIAKRTQSVVNSGDVLFILSKSSNGMQG</sequence>
<dbReference type="InterPro" id="IPR016185">
    <property type="entry name" value="PreATP-grasp_dom_sf"/>
</dbReference>
<dbReference type="SMART" id="SM00796">
    <property type="entry name" value="AHS1"/>
    <property type="match status" value="1"/>
</dbReference>
<evidence type="ECO:0000259" key="8">
    <source>
        <dbReference type="PROSITE" id="PS50968"/>
    </source>
</evidence>
<gene>
    <name evidence="11" type="ORF">FHL15_008245</name>
</gene>
<dbReference type="SUPFAM" id="SSF51246">
    <property type="entry name" value="Rudiment single hybrid motif"/>
    <property type="match status" value="1"/>
</dbReference>
<keyword evidence="4" id="KW-0378">Hydrolase</keyword>
<dbReference type="EMBL" id="VFLP01000051">
    <property type="protein sequence ID" value="TRX90841.1"/>
    <property type="molecule type" value="Genomic_DNA"/>
</dbReference>
<dbReference type="PROSITE" id="PS50975">
    <property type="entry name" value="ATP_GRASP"/>
    <property type="match status" value="1"/>
</dbReference>
<accession>A0A553HSC2</accession>
<dbReference type="InterPro" id="IPR003778">
    <property type="entry name" value="CT_A_B"/>
</dbReference>
<dbReference type="Gene3D" id="3.30.1360.40">
    <property type="match status" value="1"/>
</dbReference>
<dbReference type="GO" id="GO:0016787">
    <property type="term" value="F:hydrolase activity"/>
    <property type="evidence" value="ECO:0007669"/>
    <property type="project" value="UniProtKB-KW"/>
</dbReference>
<reference evidence="12" key="1">
    <citation type="submission" date="2019-06" db="EMBL/GenBank/DDBJ databases">
        <title>Draft genome sequence of the griseofulvin-producing fungus Xylaria cubensis strain G536.</title>
        <authorList>
            <person name="Mead M.E."/>
            <person name="Raja H.A."/>
            <person name="Steenwyk J.L."/>
            <person name="Knowles S.L."/>
            <person name="Oberlies N.H."/>
            <person name="Rokas A."/>
        </authorList>
    </citation>
    <scope>NUCLEOTIDE SEQUENCE [LARGE SCALE GENOMIC DNA]</scope>
    <source>
        <strain evidence="12">G536</strain>
    </source>
</reference>
<keyword evidence="5 7" id="KW-0067">ATP-binding</keyword>
<dbReference type="InterPro" id="IPR011054">
    <property type="entry name" value="Rudment_hybrid_motif"/>
</dbReference>
<dbReference type="SUPFAM" id="SSF52440">
    <property type="entry name" value="PreATP-grasp domain"/>
    <property type="match status" value="1"/>
</dbReference>
<dbReference type="Pfam" id="PF00364">
    <property type="entry name" value="Biotin_lipoyl"/>
    <property type="match status" value="1"/>
</dbReference>
<dbReference type="Gene3D" id="2.40.50.100">
    <property type="match status" value="1"/>
</dbReference>
<comment type="caution">
    <text evidence="11">The sequence shown here is derived from an EMBL/GenBank/DDBJ whole genome shotgun (WGS) entry which is preliminary data.</text>
</comment>
<comment type="cofactor">
    <cofactor evidence="1">
        <name>biotin</name>
        <dbReference type="ChEBI" id="CHEBI:57586"/>
    </cofactor>
</comment>
<dbReference type="GO" id="GO:0016874">
    <property type="term" value="F:ligase activity"/>
    <property type="evidence" value="ECO:0007669"/>
    <property type="project" value="UniProtKB-KW"/>
</dbReference>
<dbReference type="InterPro" id="IPR005479">
    <property type="entry name" value="CPAse_ATP-bd"/>
</dbReference>
<dbReference type="SUPFAM" id="SSF50891">
    <property type="entry name" value="Cyclophilin-like"/>
    <property type="match status" value="2"/>
</dbReference>
<dbReference type="InterPro" id="IPR005481">
    <property type="entry name" value="BC-like_N"/>
</dbReference>
<feature type="domain" description="ATP-grasp" evidence="9">
    <location>
        <begin position="122"/>
        <end position="320"/>
    </location>
</feature>
<keyword evidence="3 7" id="KW-0547">Nucleotide-binding</keyword>
<dbReference type="Pfam" id="PF02682">
    <property type="entry name" value="CT_C_D"/>
    <property type="match status" value="1"/>
</dbReference>
<dbReference type="InterPro" id="IPR005482">
    <property type="entry name" value="Biotin_COase_C"/>
</dbReference>
<dbReference type="SUPFAM" id="SSF56059">
    <property type="entry name" value="Glutathione synthetase ATP-binding domain-like"/>
    <property type="match status" value="1"/>
</dbReference>
<dbReference type="Pfam" id="PF02785">
    <property type="entry name" value="Biotin_carb_C"/>
    <property type="match status" value="1"/>
</dbReference>
<evidence type="ECO:0000256" key="6">
    <source>
        <dbReference type="ARBA" id="ARBA00023267"/>
    </source>
</evidence>